<name>A0A2P2P0Y9_RHIMU</name>
<dbReference type="Pfam" id="PF02458">
    <property type="entry name" value="Transferase"/>
    <property type="match status" value="1"/>
</dbReference>
<dbReference type="AlphaFoldDB" id="A0A2P2P0Y9"/>
<proteinExistence type="predicted"/>
<organism evidence="1">
    <name type="scientific">Rhizophora mucronata</name>
    <name type="common">Asiatic mangrove</name>
    <dbReference type="NCBI Taxonomy" id="61149"/>
    <lineage>
        <taxon>Eukaryota</taxon>
        <taxon>Viridiplantae</taxon>
        <taxon>Streptophyta</taxon>
        <taxon>Embryophyta</taxon>
        <taxon>Tracheophyta</taxon>
        <taxon>Spermatophyta</taxon>
        <taxon>Magnoliopsida</taxon>
        <taxon>eudicotyledons</taxon>
        <taxon>Gunneridae</taxon>
        <taxon>Pentapetalae</taxon>
        <taxon>rosids</taxon>
        <taxon>fabids</taxon>
        <taxon>Malpighiales</taxon>
        <taxon>Rhizophoraceae</taxon>
        <taxon>Rhizophora</taxon>
    </lineage>
</organism>
<protein>
    <submittedName>
        <fullName evidence="1">Uncharacterized protein</fullName>
    </submittedName>
</protein>
<sequence length="102" mass="11326">MLVKRAKDRVDTEYVKSVVQLVSLSRASPATDGVLIISQWSKLGLERIDFGMGRPVHVGPICSDKYCYIAPVYNQTDAVKVFVAIPASSVDQYEHLLKCPRS</sequence>
<reference evidence="1" key="1">
    <citation type="submission" date="2018-02" db="EMBL/GenBank/DDBJ databases">
        <title>Rhizophora mucronata_Transcriptome.</title>
        <authorList>
            <person name="Meera S.P."/>
            <person name="Sreeshan A."/>
            <person name="Augustine A."/>
        </authorList>
    </citation>
    <scope>NUCLEOTIDE SEQUENCE</scope>
    <source>
        <tissue evidence="1">Leaf</tissue>
    </source>
</reference>
<dbReference type="InterPro" id="IPR023213">
    <property type="entry name" value="CAT-like_dom_sf"/>
</dbReference>
<accession>A0A2P2P0Y9</accession>
<dbReference type="EMBL" id="GGEC01067918">
    <property type="protein sequence ID" value="MBX48402.1"/>
    <property type="molecule type" value="Transcribed_RNA"/>
</dbReference>
<dbReference type="Gene3D" id="3.30.559.10">
    <property type="entry name" value="Chloramphenicol acetyltransferase-like domain"/>
    <property type="match status" value="1"/>
</dbReference>
<evidence type="ECO:0000313" key="1">
    <source>
        <dbReference type="EMBL" id="MBX48402.1"/>
    </source>
</evidence>